<evidence type="ECO:0000313" key="1">
    <source>
        <dbReference type="EMBL" id="MBV4524350.1"/>
    </source>
</evidence>
<dbReference type="Proteomes" id="UP001049200">
    <property type="component" value="Unassembled WGS sequence"/>
</dbReference>
<organism evidence="1 2">
    <name type="scientific">Pseudomonas azerbaijanoccidentalis</name>
    <dbReference type="NCBI Taxonomy" id="2842347"/>
    <lineage>
        <taxon>Bacteria</taxon>
        <taxon>Pseudomonadati</taxon>
        <taxon>Pseudomonadota</taxon>
        <taxon>Gammaproteobacteria</taxon>
        <taxon>Pseudomonadales</taxon>
        <taxon>Pseudomonadaceae</taxon>
        <taxon>Pseudomonas</taxon>
    </lineage>
</organism>
<sequence>MRTQAGFNQARKDWYQCNGYDDWNPNNAEGYPTKYPSVVQLRYEFGPDRVYATCTPINDHKAYLAARQAELADD</sequence>
<reference evidence="1" key="1">
    <citation type="submission" date="2021-06" db="EMBL/GenBank/DDBJ databases">
        <title>Updating the genus Pseudomonas: Description of 43 new species and partition of the Pseudomonas putida group.</title>
        <authorList>
            <person name="Girard L."/>
            <person name="Lood C."/>
            <person name="Vandamme P."/>
            <person name="Rokni-Zadeh H."/>
            <person name="Van Noort V."/>
            <person name="Hofte M."/>
            <person name="Lavigne R."/>
            <person name="De Mot R."/>
        </authorList>
    </citation>
    <scope>NUCLEOTIDE SEQUENCE</scope>
    <source>
        <strain evidence="1">SWRI74</strain>
    </source>
</reference>
<dbReference type="EMBL" id="JAHSTU010000014">
    <property type="protein sequence ID" value="MBV4524350.1"/>
    <property type="molecule type" value="Genomic_DNA"/>
</dbReference>
<accession>A0ABS6QZY5</accession>
<comment type="caution">
    <text evidence="1">The sequence shown here is derived from an EMBL/GenBank/DDBJ whole genome shotgun (WGS) entry which is preliminary data.</text>
</comment>
<name>A0ABS6QZY5_9PSED</name>
<gene>
    <name evidence="1" type="ORF">KVG88_30210</name>
</gene>
<protein>
    <submittedName>
        <fullName evidence="1">Uncharacterized protein</fullName>
    </submittedName>
</protein>
<dbReference type="RefSeq" id="WP_217873552.1">
    <property type="nucleotide sequence ID" value="NZ_JAHSTU010000014.1"/>
</dbReference>
<evidence type="ECO:0000313" key="2">
    <source>
        <dbReference type="Proteomes" id="UP001049200"/>
    </source>
</evidence>
<keyword evidence="2" id="KW-1185">Reference proteome</keyword>
<proteinExistence type="predicted"/>